<gene>
    <name evidence="2" type="ORF">GG681_13230</name>
</gene>
<accession>A0A844AZ55</accession>
<evidence type="ECO:0000313" key="3">
    <source>
        <dbReference type="Proteomes" id="UP000436694"/>
    </source>
</evidence>
<dbReference type="RefSeq" id="WP_153548495.1">
    <property type="nucleotide sequence ID" value="NZ_WIXK01000006.1"/>
</dbReference>
<organism evidence="2 3">
    <name type="scientific">Tritonibacter aquimaris</name>
    <dbReference type="NCBI Taxonomy" id="2663379"/>
    <lineage>
        <taxon>Bacteria</taxon>
        <taxon>Pseudomonadati</taxon>
        <taxon>Pseudomonadota</taxon>
        <taxon>Alphaproteobacteria</taxon>
        <taxon>Rhodobacterales</taxon>
        <taxon>Paracoccaceae</taxon>
        <taxon>Tritonibacter</taxon>
    </lineage>
</organism>
<sequence>MADSSDPKELVASPQRLLIYAPVPLYRFDGELFVERQAINGLRLWASHFSEVISMMPVQDAPPPVGWLPLQENQSALDRVRIEPLPMAYRPDQFMRVLSSTKRKIAELITQADYLSFAIGGLFGDWGAVSAFEAQRQKRRFAVWTDRVESEVLRQDLKDPNWRNRWRARLTYRPMAMLERKVVRMSALGLFHGKDTFDTYSPHCSNPHLVHDIHIRAEDHIPAERLTNKIETVGDGPLQIVYAGRADSMKGPLDWVEVLERLHVLGVDFRATWLGAGEALEQMRTRVAQAGLSDKVLLPGFVSAHDQVLETLRAAHVFMFCHKTPESPRCLIETLCNGTPIVGYDGAYAQDLISGHGGGVLVPMNDIEALTNAMASLAADRPRMGQLIAQARADGLPFTDENVFEHRSELIKDQLAPVLSDPKREHARYGETRAT</sequence>
<dbReference type="SUPFAM" id="SSF53756">
    <property type="entry name" value="UDP-Glycosyltransferase/glycogen phosphorylase"/>
    <property type="match status" value="1"/>
</dbReference>
<evidence type="ECO:0000313" key="2">
    <source>
        <dbReference type="EMBL" id="MQY43604.1"/>
    </source>
</evidence>
<dbReference type="Gene3D" id="3.40.50.2000">
    <property type="entry name" value="Glycogen Phosphorylase B"/>
    <property type="match status" value="1"/>
</dbReference>
<comment type="caution">
    <text evidence="2">The sequence shown here is derived from an EMBL/GenBank/DDBJ whole genome shotgun (WGS) entry which is preliminary data.</text>
</comment>
<feature type="domain" description="Glycosyl transferase family 1" evidence="1">
    <location>
        <begin position="233"/>
        <end position="393"/>
    </location>
</feature>
<name>A0A844AZ55_9RHOB</name>
<keyword evidence="2" id="KW-0808">Transferase</keyword>
<reference evidence="2 3" key="1">
    <citation type="submission" date="2019-10" db="EMBL/GenBank/DDBJ databases">
        <title>Epibacterium sp. nov., isolated from seawater.</title>
        <authorList>
            <person name="Zhang X."/>
            <person name="Li N."/>
        </authorList>
    </citation>
    <scope>NUCLEOTIDE SEQUENCE [LARGE SCALE GENOMIC DNA]</scope>
    <source>
        <strain evidence="2 3">SM1969</strain>
    </source>
</reference>
<evidence type="ECO:0000259" key="1">
    <source>
        <dbReference type="Pfam" id="PF00534"/>
    </source>
</evidence>
<dbReference type="Proteomes" id="UP000436694">
    <property type="component" value="Unassembled WGS sequence"/>
</dbReference>
<dbReference type="Pfam" id="PF00534">
    <property type="entry name" value="Glycos_transf_1"/>
    <property type="match status" value="1"/>
</dbReference>
<proteinExistence type="predicted"/>
<dbReference type="GO" id="GO:0016757">
    <property type="term" value="F:glycosyltransferase activity"/>
    <property type="evidence" value="ECO:0007669"/>
    <property type="project" value="InterPro"/>
</dbReference>
<protein>
    <submittedName>
        <fullName evidence="2">Glycosyltransferase</fullName>
    </submittedName>
</protein>
<keyword evidence="3" id="KW-1185">Reference proteome</keyword>
<dbReference type="EMBL" id="WIXK01000006">
    <property type="protein sequence ID" value="MQY43604.1"/>
    <property type="molecule type" value="Genomic_DNA"/>
</dbReference>
<dbReference type="InterPro" id="IPR001296">
    <property type="entry name" value="Glyco_trans_1"/>
</dbReference>
<dbReference type="PANTHER" id="PTHR12526">
    <property type="entry name" value="GLYCOSYLTRANSFERASE"/>
    <property type="match status" value="1"/>
</dbReference>
<dbReference type="AlphaFoldDB" id="A0A844AZ55"/>